<reference evidence="20 21" key="1">
    <citation type="submission" date="2018-11" db="EMBL/GenBank/DDBJ databases">
        <title>Genome squencing of methanotrophic bacteria isolated from alkaline groundwater in Korea.</title>
        <authorList>
            <person name="Nguyen L.N."/>
        </authorList>
    </citation>
    <scope>NUCLEOTIDE SEQUENCE [LARGE SCALE GENOMIC DNA]</scope>
    <source>
        <strain evidence="20 21">GW6</strain>
    </source>
</reference>
<evidence type="ECO:0000313" key="21">
    <source>
        <dbReference type="Proteomes" id="UP000273982"/>
    </source>
</evidence>
<accession>A0A3G8M027</accession>
<dbReference type="InterPro" id="IPR023299">
    <property type="entry name" value="ATPase_P-typ_cyto_dom_N"/>
</dbReference>
<evidence type="ECO:0000256" key="4">
    <source>
        <dbReference type="ARBA" id="ARBA00012786"/>
    </source>
</evidence>
<dbReference type="SFLD" id="SFLDG00002">
    <property type="entry name" value="C1.7:_P-type_atpase_like"/>
    <property type="match status" value="1"/>
</dbReference>
<dbReference type="InterPro" id="IPR006415">
    <property type="entry name" value="P-type_ATPase_IIIB"/>
</dbReference>
<evidence type="ECO:0000256" key="3">
    <source>
        <dbReference type="ARBA" id="ARBA00008746"/>
    </source>
</evidence>
<feature type="transmembrane region" description="Helical" evidence="18">
    <location>
        <begin position="874"/>
        <end position="898"/>
    </location>
</feature>
<dbReference type="InterPro" id="IPR006068">
    <property type="entry name" value="ATPase_P-typ_cation-transptr_C"/>
</dbReference>
<dbReference type="Gene3D" id="3.40.1110.10">
    <property type="entry name" value="Calcium-transporting ATPase, cytoplasmic domain N"/>
    <property type="match status" value="1"/>
</dbReference>
<dbReference type="PANTHER" id="PTHR42861">
    <property type="entry name" value="CALCIUM-TRANSPORTING ATPASE"/>
    <property type="match status" value="1"/>
</dbReference>
<dbReference type="Gene3D" id="1.20.1110.10">
    <property type="entry name" value="Calcium-transporting ATPase, transmembrane domain"/>
    <property type="match status" value="1"/>
</dbReference>
<dbReference type="Pfam" id="PF00122">
    <property type="entry name" value="E1-E2_ATPase"/>
    <property type="match status" value="1"/>
</dbReference>
<keyword evidence="13" id="KW-1278">Translocase</keyword>
<dbReference type="GO" id="GO:0005524">
    <property type="term" value="F:ATP binding"/>
    <property type="evidence" value="ECO:0007669"/>
    <property type="project" value="UniProtKB-KW"/>
</dbReference>
<feature type="transmembrane region" description="Helical" evidence="18">
    <location>
        <begin position="275"/>
        <end position="298"/>
    </location>
</feature>
<evidence type="ECO:0000256" key="15">
    <source>
        <dbReference type="ARBA" id="ARBA00023136"/>
    </source>
</evidence>
<evidence type="ECO:0000256" key="11">
    <source>
        <dbReference type="ARBA" id="ARBA00022840"/>
    </source>
</evidence>
<dbReference type="NCBIfam" id="TIGR01494">
    <property type="entry name" value="ATPase_P-type"/>
    <property type="match status" value="2"/>
</dbReference>
<feature type="transmembrane region" description="Helical" evidence="18">
    <location>
        <begin position="756"/>
        <end position="775"/>
    </location>
</feature>
<feature type="transmembrane region" description="Helical" evidence="18">
    <location>
        <begin position="787"/>
        <end position="805"/>
    </location>
</feature>
<evidence type="ECO:0000256" key="17">
    <source>
        <dbReference type="ARBA" id="ARBA00047295"/>
    </source>
</evidence>
<dbReference type="PRINTS" id="PR01836">
    <property type="entry name" value="MGATPASE"/>
</dbReference>
<keyword evidence="11" id="KW-0067">ATP-binding</keyword>
<dbReference type="RefSeq" id="WP_124737206.1">
    <property type="nucleotide sequence ID" value="NZ_CP034086.1"/>
</dbReference>
<dbReference type="GO" id="GO:0016887">
    <property type="term" value="F:ATP hydrolysis activity"/>
    <property type="evidence" value="ECO:0007669"/>
    <property type="project" value="InterPro"/>
</dbReference>
<organism evidence="20 21">
    <name type="scientific">Methylocystis rosea</name>
    <dbReference type="NCBI Taxonomy" id="173366"/>
    <lineage>
        <taxon>Bacteria</taxon>
        <taxon>Pseudomonadati</taxon>
        <taxon>Pseudomonadota</taxon>
        <taxon>Alphaproteobacteria</taxon>
        <taxon>Hyphomicrobiales</taxon>
        <taxon>Methylocystaceae</taxon>
        <taxon>Methylocystis</taxon>
    </lineage>
</organism>
<evidence type="ECO:0000259" key="19">
    <source>
        <dbReference type="SMART" id="SM00831"/>
    </source>
</evidence>
<dbReference type="Pfam" id="PF00690">
    <property type="entry name" value="Cation_ATPase_N"/>
    <property type="match status" value="1"/>
</dbReference>
<keyword evidence="20" id="KW-0378">Hydrolase</keyword>
<dbReference type="EMBL" id="CP034086">
    <property type="protein sequence ID" value="AZG75303.1"/>
    <property type="molecule type" value="Genomic_DNA"/>
</dbReference>
<sequence>MTWDANETSYWSQDASELAAALESGPNGLSSDRAAARLLSVGPNSVEDAPRLSALRLLLRQFQSPLVLILAFAAAISLALQQWVDAAIILAIVLGSSLLSFFQEYRASTAVEELKKRLALTCRVVRDGVEQTAPVSAIVPGDQILLSAGNLIPADGLVIEAQDFLVSEASMTGESFPVEKRAGIVRPDAPITERTNAVFLGASVRSGTAKVLAVSTGRRTEFGAIAARLGARQPETDFARGVRQFGYLLVRVMIVIVLFVLTVNVSLHRPVIESLLFAVALAVGLSPELLPAIISVTLSAGARAMSKRGVIVRRLDAIENLGSMDILCTDKTGTLTEGAIVLRDVLDAGSQPSDEVRRLAFLNAAFETGIENPLDEAIVTAGKDIGLSTRGAAKIDEIPYDFMRRRLTIVVAEDGAPSQRLFITKGAFSNVLDICTSLDRDGVEVPANAERRAELENVFKAKSAEGFRVLAVATRKVPVKADYDRDDEREMTFRGFLVFYDPPKADARRTIDDLNRLGIRIKVISGDNRYVTAHLAKAVGLDATSMLTGEKLVKLKDEALWHLAPRTDLFVEIDPQQKERIVRALQRTGHSVGYLGDGVNDAPALHAADVGISVETAVDVARESADIILLDRDLDVLRSGVEDGRRTFANTLKYISITTSANFGNMVSMALAAPLLPFLPLAAKQILLNNFLSDVPSIAISSDNVDADRVSHPQRWSISEIQKFMIVFGLISSAFDMLTFAMLLLVFHAGEATFQTAWFMISLLTELAVVLVLRTHKPAFRSSPSQLLLWSTLAVAAVTFAIPFLGATSSVFGFVPLSAIEISAVVAIVLGYIAATEVGKIWFFWSINAAGLSKPIRARKTKASEPRPHPVGPFVSALVATALVVGVALVLTGTLILIGTLVQLGLQPHEALKPVFWPDK</sequence>
<dbReference type="KEGG" id="mros:EHO51_00240"/>
<keyword evidence="9 18" id="KW-0812">Transmembrane</keyword>
<evidence type="ECO:0000256" key="8">
    <source>
        <dbReference type="ARBA" id="ARBA00022553"/>
    </source>
</evidence>
<keyword evidence="14 18" id="KW-1133">Transmembrane helix</keyword>
<evidence type="ECO:0000256" key="14">
    <source>
        <dbReference type="ARBA" id="ARBA00022989"/>
    </source>
</evidence>
<evidence type="ECO:0000256" key="16">
    <source>
        <dbReference type="ARBA" id="ARBA00029806"/>
    </source>
</evidence>
<proteinExistence type="inferred from homology"/>
<feature type="transmembrane region" description="Helical" evidence="18">
    <location>
        <begin position="245"/>
        <end position="263"/>
    </location>
</feature>
<evidence type="ECO:0000256" key="9">
    <source>
        <dbReference type="ARBA" id="ARBA00022692"/>
    </source>
</evidence>
<dbReference type="SMART" id="SM00831">
    <property type="entry name" value="Cation_ATPase_N"/>
    <property type="match status" value="1"/>
</dbReference>
<evidence type="ECO:0000256" key="2">
    <source>
        <dbReference type="ARBA" id="ARBA00004429"/>
    </source>
</evidence>
<protein>
    <recommendedName>
        <fullName evidence="5">Magnesium-transporting ATPase, P-type 1</fullName>
        <ecNumber evidence="4">7.2.2.14</ecNumber>
    </recommendedName>
    <alternativeName>
        <fullName evidence="16">Mg(2+) transport ATPase, P-type 1</fullName>
    </alternativeName>
</protein>
<dbReference type="Pfam" id="PF00702">
    <property type="entry name" value="Hydrolase"/>
    <property type="match status" value="1"/>
</dbReference>
<dbReference type="PROSITE" id="PS00154">
    <property type="entry name" value="ATPASE_E1_E2"/>
    <property type="match status" value="1"/>
</dbReference>
<keyword evidence="12" id="KW-0460">Magnesium</keyword>
<keyword evidence="7" id="KW-0997">Cell inner membrane</keyword>
<keyword evidence="6" id="KW-1003">Cell membrane</keyword>
<keyword evidence="10" id="KW-0547">Nucleotide-binding</keyword>
<dbReference type="Pfam" id="PF00689">
    <property type="entry name" value="Cation_ATPase_C"/>
    <property type="match status" value="1"/>
</dbReference>
<keyword evidence="15 18" id="KW-0472">Membrane</keyword>
<comment type="similarity">
    <text evidence="3">Belongs to the cation transport ATPase (P-type) (TC 3.A.3) family. Type IIIB subfamily.</text>
</comment>
<comment type="catalytic activity">
    <reaction evidence="17">
        <text>Mg(2+)(out) + ATP + H2O = Mg(2+)(in) + ADP + phosphate + H(+)</text>
        <dbReference type="Rhea" id="RHEA:10260"/>
        <dbReference type="ChEBI" id="CHEBI:15377"/>
        <dbReference type="ChEBI" id="CHEBI:15378"/>
        <dbReference type="ChEBI" id="CHEBI:18420"/>
        <dbReference type="ChEBI" id="CHEBI:30616"/>
        <dbReference type="ChEBI" id="CHEBI:43474"/>
        <dbReference type="ChEBI" id="CHEBI:456216"/>
        <dbReference type="EC" id="7.2.2.14"/>
    </reaction>
</comment>
<name>A0A3G8M027_9HYPH</name>
<feature type="transmembrane region" description="Helical" evidence="18">
    <location>
        <begin position="811"/>
        <end position="835"/>
    </location>
</feature>
<dbReference type="SUPFAM" id="SSF81653">
    <property type="entry name" value="Calcium ATPase, transduction domain A"/>
    <property type="match status" value="1"/>
</dbReference>
<dbReference type="GO" id="GO:0015444">
    <property type="term" value="F:P-type magnesium transporter activity"/>
    <property type="evidence" value="ECO:0007669"/>
    <property type="project" value="UniProtKB-EC"/>
</dbReference>
<feature type="transmembrane region" description="Helical" evidence="18">
    <location>
        <begin position="86"/>
        <end position="102"/>
    </location>
</feature>
<dbReference type="InterPro" id="IPR001757">
    <property type="entry name" value="P_typ_ATPase"/>
</dbReference>
<dbReference type="GO" id="GO:0005886">
    <property type="term" value="C:plasma membrane"/>
    <property type="evidence" value="ECO:0007669"/>
    <property type="project" value="UniProtKB-SubCell"/>
</dbReference>
<dbReference type="InterPro" id="IPR004014">
    <property type="entry name" value="ATPase_P-typ_cation-transptr_N"/>
</dbReference>
<comment type="function">
    <text evidence="1">Mediates magnesium influx to the cytosol.</text>
</comment>
<keyword evidence="8" id="KW-0597">Phosphoprotein</keyword>
<dbReference type="InterPro" id="IPR044492">
    <property type="entry name" value="P_typ_ATPase_HD_dom"/>
</dbReference>
<evidence type="ECO:0000256" key="18">
    <source>
        <dbReference type="SAM" id="Phobius"/>
    </source>
</evidence>
<feature type="domain" description="Cation-transporting P-type ATPase N-terminal" evidence="19">
    <location>
        <begin position="9"/>
        <end position="82"/>
    </location>
</feature>
<dbReference type="AlphaFoldDB" id="A0A3G8M027"/>
<dbReference type="Gene3D" id="2.70.150.10">
    <property type="entry name" value="Calcium-transporting ATPase, cytoplasmic transduction domain A"/>
    <property type="match status" value="1"/>
</dbReference>
<feature type="transmembrane region" description="Helical" evidence="18">
    <location>
        <begin position="62"/>
        <end position="80"/>
    </location>
</feature>
<dbReference type="InterPro" id="IPR059000">
    <property type="entry name" value="ATPase_P-type_domA"/>
</dbReference>
<evidence type="ECO:0000256" key="7">
    <source>
        <dbReference type="ARBA" id="ARBA00022519"/>
    </source>
</evidence>
<feature type="transmembrane region" description="Helical" evidence="18">
    <location>
        <begin position="724"/>
        <end position="750"/>
    </location>
</feature>
<gene>
    <name evidence="20" type="primary">mgtA</name>
    <name evidence="20" type="ORF">EHO51_00240</name>
</gene>
<dbReference type="Proteomes" id="UP000273982">
    <property type="component" value="Chromosome"/>
</dbReference>
<dbReference type="SUPFAM" id="SSF56784">
    <property type="entry name" value="HAD-like"/>
    <property type="match status" value="1"/>
</dbReference>
<evidence type="ECO:0000256" key="13">
    <source>
        <dbReference type="ARBA" id="ARBA00022967"/>
    </source>
</evidence>
<dbReference type="SFLD" id="SFLDS00003">
    <property type="entry name" value="Haloacid_Dehalogenase"/>
    <property type="match status" value="1"/>
</dbReference>
<evidence type="ECO:0000256" key="5">
    <source>
        <dbReference type="ARBA" id="ARBA00013555"/>
    </source>
</evidence>
<evidence type="ECO:0000256" key="12">
    <source>
        <dbReference type="ARBA" id="ARBA00022842"/>
    </source>
</evidence>
<dbReference type="InterPro" id="IPR008250">
    <property type="entry name" value="ATPase_P-typ_transduc_dom_A_sf"/>
</dbReference>
<dbReference type="SUPFAM" id="SSF81660">
    <property type="entry name" value="Metal cation-transporting ATPase, ATP-binding domain N"/>
    <property type="match status" value="1"/>
</dbReference>
<evidence type="ECO:0000256" key="1">
    <source>
        <dbReference type="ARBA" id="ARBA00003954"/>
    </source>
</evidence>
<dbReference type="EC" id="7.2.2.14" evidence="4"/>
<dbReference type="InterPro" id="IPR018303">
    <property type="entry name" value="ATPase_P-typ_P_site"/>
</dbReference>
<evidence type="ECO:0000256" key="6">
    <source>
        <dbReference type="ARBA" id="ARBA00022475"/>
    </source>
</evidence>
<evidence type="ECO:0000313" key="20">
    <source>
        <dbReference type="EMBL" id="AZG75303.1"/>
    </source>
</evidence>
<comment type="subcellular location">
    <subcellularLocation>
        <location evidence="2">Cell inner membrane</location>
        <topology evidence="2">Multi-pass membrane protein</topology>
    </subcellularLocation>
</comment>
<dbReference type="InterPro" id="IPR023298">
    <property type="entry name" value="ATPase_P-typ_TM_dom_sf"/>
</dbReference>
<dbReference type="SUPFAM" id="SSF81665">
    <property type="entry name" value="Calcium ATPase, transmembrane domain M"/>
    <property type="match status" value="1"/>
</dbReference>
<dbReference type="InterPro" id="IPR023214">
    <property type="entry name" value="HAD_sf"/>
</dbReference>
<evidence type="ECO:0000256" key="10">
    <source>
        <dbReference type="ARBA" id="ARBA00022741"/>
    </source>
</evidence>
<dbReference type="NCBIfam" id="TIGR01524">
    <property type="entry name" value="ATPase-IIIB_Mg"/>
    <property type="match status" value="1"/>
</dbReference>
<dbReference type="Gene3D" id="3.40.50.1000">
    <property type="entry name" value="HAD superfamily/HAD-like"/>
    <property type="match status" value="1"/>
</dbReference>
<dbReference type="InterPro" id="IPR036412">
    <property type="entry name" value="HAD-like_sf"/>
</dbReference>
<dbReference type="SFLD" id="SFLDF00027">
    <property type="entry name" value="p-type_atpase"/>
    <property type="match status" value="1"/>
</dbReference>